<proteinExistence type="predicted"/>
<evidence type="ECO:0000313" key="2">
    <source>
        <dbReference type="Proteomes" id="UP000315295"/>
    </source>
</evidence>
<keyword evidence="2" id="KW-1185">Reference proteome</keyword>
<organism evidence="1 2">
    <name type="scientific">Malus baccata</name>
    <name type="common">Siberian crab apple</name>
    <name type="synonym">Pyrus baccata</name>
    <dbReference type="NCBI Taxonomy" id="106549"/>
    <lineage>
        <taxon>Eukaryota</taxon>
        <taxon>Viridiplantae</taxon>
        <taxon>Streptophyta</taxon>
        <taxon>Embryophyta</taxon>
        <taxon>Tracheophyta</taxon>
        <taxon>Spermatophyta</taxon>
        <taxon>Magnoliopsida</taxon>
        <taxon>eudicotyledons</taxon>
        <taxon>Gunneridae</taxon>
        <taxon>Pentapetalae</taxon>
        <taxon>rosids</taxon>
        <taxon>fabids</taxon>
        <taxon>Rosales</taxon>
        <taxon>Rosaceae</taxon>
        <taxon>Amygdaloideae</taxon>
        <taxon>Maleae</taxon>
        <taxon>Malus</taxon>
    </lineage>
</organism>
<dbReference type="Proteomes" id="UP000315295">
    <property type="component" value="Unassembled WGS sequence"/>
</dbReference>
<accession>A0A540M9I0</accession>
<sequence>MYQQAKNPQDSTLEELEVKVGEPVLAVTSTSQFNPETKEMLHFIDEDTNLLQQDFGEGSGKSPPHLVCKTELPRPILASGVTWTPIPRPKKKIKTSIVLISWEPSSVETSSIVVPSKGARTLPSSPVPTFTTTFLHDLFKEFRQLKTKLKLSKHFYESFSFQEQCRVFQEIWQLTEIGIDIYYGLYDARYIGQVYSAQVIAYKVLVIATLVALVTVKDVVQTGNFDSADRLSSHPRRCFVAPTSCINVAPYIARFFIDGFANWSNISDTLWSTIGLRLVLVTGRDTRLVCHISRYKSMVVAAAKKLGHYYDITLSSSSSLFKIVMHKFTQDSVWHACQHELNHGFIIGALIGIKLLDENWQEKYEATLGNTTVTVSACLRKVLLIATWIWTLLVFVWRTVSKGSFVVVDFVQNHGTWRVTPDNMSMICSIIVCICQSSELSRKRDYSDVHFLEWIHLGDKDAVNFKYILVVPSTVPHDLFENYCKTNQPNLMWHTIVLISTFSDNNGQRYHSNLLKETKAISQALIHGITASLTISLYGLMVGSYRHIVDLQYLIGCITLLKTWWQRQSLNSKLIPHTSEIPMAKFLGRVDSMAL</sequence>
<reference evidence="1 2" key="1">
    <citation type="journal article" date="2019" name="G3 (Bethesda)">
        <title>Sequencing of a Wild Apple (Malus baccata) Genome Unravels the Differences Between Cultivated and Wild Apple Species Regarding Disease Resistance and Cold Tolerance.</title>
        <authorList>
            <person name="Chen X."/>
        </authorList>
    </citation>
    <scope>NUCLEOTIDE SEQUENCE [LARGE SCALE GENOMIC DNA]</scope>
    <source>
        <strain evidence="2">cv. Shandingzi</strain>
        <tissue evidence="1">Leaves</tissue>
    </source>
</reference>
<dbReference type="EMBL" id="VIEB01000318">
    <property type="protein sequence ID" value="TQD95348.1"/>
    <property type="molecule type" value="Genomic_DNA"/>
</dbReference>
<name>A0A540M9I0_MALBA</name>
<comment type="caution">
    <text evidence="1">The sequence shown here is derived from an EMBL/GenBank/DDBJ whole genome shotgun (WGS) entry which is preliminary data.</text>
</comment>
<evidence type="ECO:0000313" key="1">
    <source>
        <dbReference type="EMBL" id="TQD95348.1"/>
    </source>
</evidence>
<gene>
    <name evidence="1" type="ORF">C1H46_019034</name>
</gene>
<dbReference type="AlphaFoldDB" id="A0A540M9I0"/>
<protein>
    <submittedName>
        <fullName evidence="1">Uncharacterized protein</fullName>
    </submittedName>
</protein>